<dbReference type="EC" id="2.1.1.63" evidence="9"/>
<keyword evidence="13" id="KW-1185">Reference proteome</keyword>
<proteinExistence type="inferred from homology"/>
<protein>
    <recommendedName>
        <fullName evidence="9">Methylated-DNA--protein-cysteine methyltransferase</fullName>
        <ecNumber evidence="9">2.1.1.63</ecNumber>
    </recommendedName>
    <alternativeName>
        <fullName evidence="9">6-O-methylguanine-DNA methyltransferase</fullName>
        <shortName evidence="9">MGMT</shortName>
    </alternativeName>
    <alternativeName>
        <fullName evidence="9">O-6-methylguanine-DNA-alkyltransferase</fullName>
    </alternativeName>
</protein>
<dbReference type="FunFam" id="1.10.10.10:FF:000214">
    <property type="entry name" value="Methylated-DNA--protein-cysteine methyltransferase"/>
    <property type="match status" value="1"/>
</dbReference>
<reference evidence="12" key="2">
    <citation type="submission" date="2020-09" db="EMBL/GenBank/DDBJ databases">
        <authorList>
            <person name="Sun Q."/>
            <person name="Zhou Y."/>
        </authorList>
    </citation>
    <scope>NUCLEOTIDE SEQUENCE</scope>
    <source>
        <strain evidence="12">CGMCC 1.15533</strain>
    </source>
</reference>
<dbReference type="AlphaFoldDB" id="A0A917A416"/>
<evidence type="ECO:0000256" key="5">
    <source>
        <dbReference type="ARBA" id="ARBA00022679"/>
    </source>
</evidence>
<comment type="similarity">
    <text evidence="2 9">Belongs to the MGMT family.</text>
</comment>
<keyword evidence="3 9" id="KW-0963">Cytoplasm</keyword>
<keyword evidence="6 9" id="KW-0227">DNA damage</keyword>
<name>A0A917A416_9STRE</name>
<dbReference type="InterPro" id="IPR036631">
    <property type="entry name" value="MGMT_N_sf"/>
</dbReference>
<gene>
    <name evidence="12" type="primary">ogt</name>
    <name evidence="12" type="ORF">GCM10011510_02930</name>
</gene>
<evidence type="ECO:0000259" key="11">
    <source>
        <dbReference type="Pfam" id="PF02870"/>
    </source>
</evidence>
<dbReference type="CDD" id="cd06445">
    <property type="entry name" value="ATase"/>
    <property type="match status" value="1"/>
</dbReference>
<dbReference type="GO" id="GO:0032259">
    <property type="term" value="P:methylation"/>
    <property type="evidence" value="ECO:0007669"/>
    <property type="project" value="UniProtKB-KW"/>
</dbReference>
<evidence type="ECO:0000256" key="7">
    <source>
        <dbReference type="ARBA" id="ARBA00023204"/>
    </source>
</evidence>
<dbReference type="PROSITE" id="PS00374">
    <property type="entry name" value="MGMT"/>
    <property type="match status" value="1"/>
</dbReference>
<keyword evidence="4 9" id="KW-0489">Methyltransferase</keyword>
<feature type="active site" description="Nucleophile; methyl group acceptor" evidence="9">
    <location>
        <position position="130"/>
    </location>
</feature>
<comment type="subcellular location">
    <subcellularLocation>
        <location evidence="9">Cytoplasm</location>
    </subcellularLocation>
</comment>
<dbReference type="Gene3D" id="3.30.160.70">
    <property type="entry name" value="Methylated DNA-protein cysteine methyltransferase domain"/>
    <property type="match status" value="1"/>
</dbReference>
<dbReference type="Pfam" id="PF02870">
    <property type="entry name" value="Methyltransf_1N"/>
    <property type="match status" value="1"/>
</dbReference>
<comment type="function">
    <text evidence="9">Involved in the cellular defense against the biological effects of O6-methylguanine (O6-MeG) and O4-methylthymine (O4-MeT) in DNA. Repairs the methylated nucleobase in DNA by stoichiometrically transferring the methyl group to a cysteine residue in the enzyme. This is a suicide reaction: the enzyme is irreversibly inactivated.</text>
</comment>
<dbReference type="GO" id="GO:0006307">
    <property type="term" value="P:DNA alkylation repair"/>
    <property type="evidence" value="ECO:0007669"/>
    <property type="project" value="UniProtKB-UniRule"/>
</dbReference>
<dbReference type="InterPro" id="IPR036217">
    <property type="entry name" value="MethylDNA_cys_MeTrfase_DNAb"/>
</dbReference>
<dbReference type="PANTHER" id="PTHR10815">
    <property type="entry name" value="METHYLATED-DNA--PROTEIN-CYSTEINE METHYLTRANSFERASE"/>
    <property type="match status" value="1"/>
</dbReference>
<dbReference type="InterPro" id="IPR014048">
    <property type="entry name" value="MethylDNA_cys_MeTrfase_DNA-bd"/>
</dbReference>
<dbReference type="InterPro" id="IPR001497">
    <property type="entry name" value="MethylDNA_cys_MeTrfase_AS"/>
</dbReference>
<dbReference type="Pfam" id="PF01035">
    <property type="entry name" value="DNA_binding_1"/>
    <property type="match status" value="1"/>
</dbReference>
<dbReference type="RefSeq" id="WP_068991703.1">
    <property type="nucleotide sequence ID" value="NZ_BMJN01000003.1"/>
</dbReference>
<comment type="miscellaneous">
    <text evidence="9">This enzyme catalyzes only one turnover and therefore is not strictly catalytic. According to one definition, an enzyme is a biocatalyst that acts repeatedly and over many reaction cycles.</text>
</comment>
<evidence type="ECO:0000313" key="12">
    <source>
        <dbReference type="EMBL" id="GGE25247.1"/>
    </source>
</evidence>
<dbReference type="SUPFAM" id="SSF46767">
    <property type="entry name" value="Methylated DNA-protein cysteine methyltransferase, C-terminal domain"/>
    <property type="match status" value="1"/>
</dbReference>
<dbReference type="SUPFAM" id="SSF53155">
    <property type="entry name" value="Methylated DNA-protein cysteine methyltransferase domain"/>
    <property type="match status" value="1"/>
</dbReference>
<evidence type="ECO:0000256" key="9">
    <source>
        <dbReference type="HAMAP-Rule" id="MF_00772"/>
    </source>
</evidence>
<keyword evidence="7 9" id="KW-0234">DNA repair</keyword>
<feature type="domain" description="Methylguanine DNA methyltransferase ribonuclease-like" evidence="11">
    <location>
        <begin position="4"/>
        <end position="75"/>
    </location>
</feature>
<comment type="caution">
    <text evidence="12">The sequence shown here is derived from an EMBL/GenBank/DDBJ whole genome shotgun (WGS) entry which is preliminary data.</text>
</comment>
<accession>A0A917A416</accession>
<organism evidence="12 13">
    <name type="scientific">Streptococcus himalayensis</name>
    <dbReference type="NCBI Taxonomy" id="1888195"/>
    <lineage>
        <taxon>Bacteria</taxon>
        <taxon>Bacillati</taxon>
        <taxon>Bacillota</taxon>
        <taxon>Bacilli</taxon>
        <taxon>Lactobacillales</taxon>
        <taxon>Streptococcaceae</taxon>
        <taxon>Streptococcus</taxon>
    </lineage>
</organism>
<dbReference type="Gene3D" id="1.10.10.10">
    <property type="entry name" value="Winged helix-like DNA-binding domain superfamily/Winged helix DNA-binding domain"/>
    <property type="match status" value="1"/>
</dbReference>
<sequence>MVYYKQLYSSPIGEMSLVADNKGLVGIWFVKQKYAEKGVEEPVFLSSHAILTQTKEALDAYFAGRNPHFERIPLSMKATAFQERVWRYLTTIPYGQVVTYGEIGKVLGVRSAQAVGGAVGRNPYSILIPCHRVIGKNGQLTGYAAGLDKKDWLLAHELSMKKEDKTC</sequence>
<evidence type="ECO:0000256" key="6">
    <source>
        <dbReference type="ARBA" id="ARBA00022763"/>
    </source>
</evidence>
<evidence type="ECO:0000256" key="2">
    <source>
        <dbReference type="ARBA" id="ARBA00008711"/>
    </source>
</evidence>
<evidence type="ECO:0000259" key="10">
    <source>
        <dbReference type="Pfam" id="PF01035"/>
    </source>
</evidence>
<keyword evidence="5 9" id="KW-0808">Transferase</keyword>
<dbReference type="Proteomes" id="UP000660801">
    <property type="component" value="Unassembled WGS sequence"/>
</dbReference>
<evidence type="ECO:0000256" key="4">
    <source>
        <dbReference type="ARBA" id="ARBA00022603"/>
    </source>
</evidence>
<evidence type="ECO:0000313" key="13">
    <source>
        <dbReference type="Proteomes" id="UP000660801"/>
    </source>
</evidence>
<comment type="catalytic activity">
    <reaction evidence="8 9">
        <text>a 6-O-methyl-2'-deoxyguanosine in DNA + L-cysteinyl-[protein] = S-methyl-L-cysteinyl-[protein] + a 2'-deoxyguanosine in DNA</text>
        <dbReference type="Rhea" id="RHEA:24000"/>
        <dbReference type="Rhea" id="RHEA-COMP:10131"/>
        <dbReference type="Rhea" id="RHEA-COMP:10132"/>
        <dbReference type="Rhea" id="RHEA-COMP:11367"/>
        <dbReference type="Rhea" id="RHEA-COMP:11368"/>
        <dbReference type="ChEBI" id="CHEBI:29950"/>
        <dbReference type="ChEBI" id="CHEBI:82612"/>
        <dbReference type="ChEBI" id="CHEBI:85445"/>
        <dbReference type="ChEBI" id="CHEBI:85448"/>
        <dbReference type="EC" id="2.1.1.63"/>
    </reaction>
</comment>
<dbReference type="InterPro" id="IPR036388">
    <property type="entry name" value="WH-like_DNA-bd_sf"/>
</dbReference>
<dbReference type="InterPro" id="IPR023546">
    <property type="entry name" value="MGMT"/>
</dbReference>
<dbReference type="InterPro" id="IPR008332">
    <property type="entry name" value="MethylG_MeTrfase_N"/>
</dbReference>
<feature type="domain" description="Methylated-DNA-[protein]-cysteine S-methyltransferase DNA binding" evidence="10">
    <location>
        <begin position="80"/>
        <end position="157"/>
    </location>
</feature>
<reference evidence="12" key="1">
    <citation type="journal article" date="2014" name="Int. J. Syst. Evol. Microbiol.">
        <title>Complete genome sequence of Corynebacterium casei LMG S-19264T (=DSM 44701T), isolated from a smear-ripened cheese.</title>
        <authorList>
            <consortium name="US DOE Joint Genome Institute (JGI-PGF)"/>
            <person name="Walter F."/>
            <person name="Albersmeier A."/>
            <person name="Kalinowski J."/>
            <person name="Ruckert C."/>
        </authorList>
    </citation>
    <scope>NUCLEOTIDE SEQUENCE</scope>
    <source>
        <strain evidence="12">CGMCC 1.15533</strain>
    </source>
</reference>
<evidence type="ECO:0000256" key="1">
    <source>
        <dbReference type="ARBA" id="ARBA00001286"/>
    </source>
</evidence>
<comment type="catalytic activity">
    <reaction evidence="1 9">
        <text>a 4-O-methyl-thymidine in DNA + L-cysteinyl-[protein] = a thymidine in DNA + S-methyl-L-cysteinyl-[protein]</text>
        <dbReference type="Rhea" id="RHEA:53428"/>
        <dbReference type="Rhea" id="RHEA-COMP:10131"/>
        <dbReference type="Rhea" id="RHEA-COMP:10132"/>
        <dbReference type="Rhea" id="RHEA-COMP:13555"/>
        <dbReference type="Rhea" id="RHEA-COMP:13556"/>
        <dbReference type="ChEBI" id="CHEBI:29950"/>
        <dbReference type="ChEBI" id="CHEBI:82612"/>
        <dbReference type="ChEBI" id="CHEBI:137386"/>
        <dbReference type="ChEBI" id="CHEBI:137387"/>
        <dbReference type="EC" id="2.1.1.63"/>
    </reaction>
</comment>
<dbReference type="PANTHER" id="PTHR10815:SF5">
    <property type="entry name" value="METHYLATED-DNA--PROTEIN-CYSTEINE METHYLTRANSFERASE"/>
    <property type="match status" value="1"/>
</dbReference>
<evidence type="ECO:0000256" key="3">
    <source>
        <dbReference type="ARBA" id="ARBA00022490"/>
    </source>
</evidence>
<dbReference type="GO" id="GO:0005737">
    <property type="term" value="C:cytoplasm"/>
    <property type="evidence" value="ECO:0007669"/>
    <property type="project" value="UniProtKB-SubCell"/>
</dbReference>
<dbReference type="HAMAP" id="MF_00772">
    <property type="entry name" value="OGT"/>
    <property type="match status" value="1"/>
</dbReference>
<evidence type="ECO:0000256" key="8">
    <source>
        <dbReference type="ARBA" id="ARBA00049348"/>
    </source>
</evidence>
<dbReference type="NCBIfam" id="TIGR00589">
    <property type="entry name" value="ogt"/>
    <property type="match status" value="1"/>
</dbReference>
<dbReference type="OrthoDB" id="9802228at2"/>
<dbReference type="GO" id="GO:0003908">
    <property type="term" value="F:methylated-DNA-[protein]-cysteine S-methyltransferase activity"/>
    <property type="evidence" value="ECO:0007669"/>
    <property type="project" value="UniProtKB-UniRule"/>
</dbReference>
<dbReference type="EMBL" id="BMJN01000003">
    <property type="protein sequence ID" value="GGE25247.1"/>
    <property type="molecule type" value="Genomic_DNA"/>
</dbReference>